<protein>
    <submittedName>
        <fullName evidence="2">Uncharacterized protein</fullName>
    </submittedName>
</protein>
<evidence type="ECO:0000313" key="3">
    <source>
        <dbReference type="Proteomes" id="UP000539538"/>
    </source>
</evidence>
<keyword evidence="3" id="KW-1185">Reference proteome</keyword>
<dbReference type="EMBL" id="JACHOT010000001">
    <property type="protein sequence ID" value="MBB4649138.1"/>
    <property type="molecule type" value="Genomic_DNA"/>
</dbReference>
<organism evidence="2 3">
    <name type="scientific">Aminobacter niigataensis</name>
    <dbReference type="NCBI Taxonomy" id="83265"/>
    <lineage>
        <taxon>Bacteria</taxon>
        <taxon>Pseudomonadati</taxon>
        <taxon>Pseudomonadota</taxon>
        <taxon>Alphaproteobacteria</taxon>
        <taxon>Hyphomicrobiales</taxon>
        <taxon>Phyllobacteriaceae</taxon>
        <taxon>Aminobacter</taxon>
    </lineage>
</organism>
<feature type="signal peptide" evidence="1">
    <location>
        <begin position="1"/>
        <end position="20"/>
    </location>
</feature>
<evidence type="ECO:0000256" key="1">
    <source>
        <dbReference type="SAM" id="SignalP"/>
    </source>
</evidence>
<reference evidence="2 3" key="1">
    <citation type="submission" date="2020-08" db="EMBL/GenBank/DDBJ databases">
        <title>Genomic Encyclopedia of Type Strains, Phase IV (KMG-IV): sequencing the most valuable type-strain genomes for metagenomic binning, comparative biology and taxonomic classification.</title>
        <authorList>
            <person name="Goeker M."/>
        </authorList>
    </citation>
    <scope>NUCLEOTIDE SEQUENCE [LARGE SCALE GENOMIC DNA]</scope>
    <source>
        <strain evidence="2 3">DSM 7050</strain>
    </source>
</reference>
<name>A0ABR6KXI3_9HYPH</name>
<accession>A0ABR6KXI3</accession>
<keyword evidence="1" id="KW-0732">Signal</keyword>
<dbReference type="Proteomes" id="UP000539538">
    <property type="component" value="Unassembled WGS sequence"/>
</dbReference>
<proteinExistence type="predicted"/>
<comment type="caution">
    <text evidence="2">The sequence shown here is derived from an EMBL/GenBank/DDBJ whole genome shotgun (WGS) entry which is preliminary data.</text>
</comment>
<sequence>MKFLALAAAAAFLSACYAYPDIEPGYAPADADAPLGSARYMSVFAGSANYVPVKPRPWAEINERVAPKPEVQ</sequence>
<evidence type="ECO:0000313" key="2">
    <source>
        <dbReference type="EMBL" id="MBB4649138.1"/>
    </source>
</evidence>
<feature type="chain" id="PRO_5046696755" evidence="1">
    <location>
        <begin position="21"/>
        <end position="72"/>
    </location>
</feature>
<dbReference type="PROSITE" id="PS51257">
    <property type="entry name" value="PROKAR_LIPOPROTEIN"/>
    <property type="match status" value="1"/>
</dbReference>
<gene>
    <name evidence="2" type="ORF">GGQ99_000860</name>
</gene>
<dbReference type="RefSeq" id="WP_183260907.1">
    <property type="nucleotide sequence ID" value="NZ_BAAAVZ010000008.1"/>
</dbReference>